<dbReference type="InterPro" id="IPR051872">
    <property type="entry name" value="Cytochrome_b5/Flavoprotein_Rdt"/>
</dbReference>
<feature type="domain" description="FAD-binding FR-type" evidence="7">
    <location>
        <begin position="302"/>
        <end position="414"/>
    </location>
</feature>
<evidence type="ECO:0000256" key="5">
    <source>
        <dbReference type="ARBA" id="ARBA00023004"/>
    </source>
</evidence>
<dbReference type="SMART" id="SM01117">
    <property type="entry name" value="Cyt-b5"/>
    <property type="match status" value="1"/>
</dbReference>
<keyword evidence="2" id="KW-0349">Heme</keyword>
<name>A0ABR1AR69_POLSC</name>
<sequence length="553" mass="63278">MLVIRNYLFWCGSFCPSDISDSNDKDSDERADDEKNFKIEEGNPRNKVALLPGHSLMDWIRLGNSGADLTSVGGVLKDVTEDELAEHGSVENAWIALRGKVYNLAPYMNFHPGGVPELVKGIGKDATKLFTEIHPWVNYESILQKCLVGRLVRSKSSATTDDFEKSFFEKLTPSMKANDTGAEELEEGCREESVFESEIKMCWCQTTQVVKFVFQCKVSSPQILVTLRPDYRLRILIRVKKKLHVFSFTLEKKVLWPCFISVNTDTGRVELEFTKKEEGFWRSYGCDEKDHGMVAASVDEIEAYHKARIISIKQVTHNVRTFVFKFVEKVLMWVPVGHDVRLKGTIEGMECAKQYTPIPPYLPHGEPTVKHWHQDYICFMVKYYSEGALTPYLFGKREQDIVEIGGMNGTFNVRKLSRVKDLYLIAAGSGLSPMLRLLVWAVAKKDQIKRLKLLFVNRYEEDIIWKNELDQLAKKEKWFNVSYCLSQPNSSWTGLRGRVDSKMLDDFLSIAVDETNDFPAFFISACGPIKFAEMIQEYLKKRGFEGSSHCFIG</sequence>
<dbReference type="PROSITE" id="PS51384">
    <property type="entry name" value="FAD_FR"/>
    <property type="match status" value="1"/>
</dbReference>
<keyword evidence="3" id="KW-0479">Metal-binding</keyword>
<dbReference type="InterPro" id="IPR039261">
    <property type="entry name" value="FNR_nucleotide-bd"/>
</dbReference>
<accession>A0ABR1AR69</accession>
<keyword evidence="4" id="KW-0560">Oxidoreductase</keyword>
<dbReference type="Pfam" id="PF00970">
    <property type="entry name" value="FAD_binding_6"/>
    <property type="match status" value="1"/>
</dbReference>
<dbReference type="Gene3D" id="3.40.50.80">
    <property type="entry name" value="Nucleotide-binding domain of ferredoxin-NADP reductase (FNR) module"/>
    <property type="match status" value="1"/>
</dbReference>
<evidence type="ECO:0000256" key="4">
    <source>
        <dbReference type="ARBA" id="ARBA00023002"/>
    </source>
</evidence>
<dbReference type="Gene3D" id="3.10.120.10">
    <property type="entry name" value="Cytochrome b5-like heme/steroid binding domain"/>
    <property type="match status" value="1"/>
</dbReference>
<evidence type="ECO:0000256" key="3">
    <source>
        <dbReference type="ARBA" id="ARBA00022723"/>
    </source>
</evidence>
<dbReference type="CDD" id="cd06183">
    <property type="entry name" value="cyt_b5_reduct_like"/>
    <property type="match status" value="1"/>
</dbReference>
<dbReference type="PRINTS" id="PR00406">
    <property type="entry name" value="CYTB5RDTASE"/>
</dbReference>
<organism evidence="8 9">
    <name type="scientific">Polyplax serrata</name>
    <name type="common">Common mouse louse</name>
    <dbReference type="NCBI Taxonomy" id="468196"/>
    <lineage>
        <taxon>Eukaryota</taxon>
        <taxon>Metazoa</taxon>
        <taxon>Ecdysozoa</taxon>
        <taxon>Arthropoda</taxon>
        <taxon>Hexapoda</taxon>
        <taxon>Insecta</taxon>
        <taxon>Pterygota</taxon>
        <taxon>Neoptera</taxon>
        <taxon>Paraneoptera</taxon>
        <taxon>Psocodea</taxon>
        <taxon>Troctomorpha</taxon>
        <taxon>Phthiraptera</taxon>
        <taxon>Anoplura</taxon>
        <taxon>Polyplacidae</taxon>
        <taxon>Polyplax</taxon>
    </lineage>
</organism>
<evidence type="ECO:0000313" key="9">
    <source>
        <dbReference type="Proteomes" id="UP001359485"/>
    </source>
</evidence>
<dbReference type="InterPro" id="IPR008333">
    <property type="entry name" value="Cbr1-like_FAD-bd_dom"/>
</dbReference>
<dbReference type="InterPro" id="IPR017927">
    <property type="entry name" value="FAD-bd_FR_type"/>
</dbReference>
<evidence type="ECO:0000259" key="6">
    <source>
        <dbReference type="PROSITE" id="PS50255"/>
    </source>
</evidence>
<comment type="similarity">
    <text evidence="1">Belongs to the flavoprotein pyridine nucleotide cytochrome reductase family.</text>
</comment>
<gene>
    <name evidence="8" type="ORF">RUM44_008907</name>
</gene>
<dbReference type="InterPro" id="IPR001433">
    <property type="entry name" value="OxRdtase_FAD/NAD-bd"/>
</dbReference>
<dbReference type="EMBL" id="JAWJWF010000045">
    <property type="protein sequence ID" value="KAK6626434.1"/>
    <property type="molecule type" value="Genomic_DNA"/>
</dbReference>
<proteinExistence type="inferred from homology"/>
<evidence type="ECO:0008006" key="10">
    <source>
        <dbReference type="Google" id="ProtNLM"/>
    </source>
</evidence>
<dbReference type="InterPro" id="IPR017938">
    <property type="entry name" value="Riboflavin_synthase-like_b-brl"/>
</dbReference>
<dbReference type="SUPFAM" id="SSF55856">
    <property type="entry name" value="Cytochrome b5-like heme/steroid binding domain"/>
    <property type="match status" value="1"/>
</dbReference>
<comment type="caution">
    <text evidence="8">The sequence shown here is derived from an EMBL/GenBank/DDBJ whole genome shotgun (WGS) entry which is preliminary data.</text>
</comment>
<dbReference type="Pfam" id="PF00175">
    <property type="entry name" value="NAD_binding_1"/>
    <property type="match status" value="1"/>
</dbReference>
<dbReference type="InterPro" id="IPR018506">
    <property type="entry name" value="Cyt_B5_heme-BS"/>
</dbReference>
<dbReference type="PANTHER" id="PTHR46237">
    <property type="entry name" value="CYTOCHROME B5 REDUCTASE 4 FAMILY MEMBER"/>
    <property type="match status" value="1"/>
</dbReference>
<dbReference type="Pfam" id="PF00173">
    <property type="entry name" value="Cyt-b5"/>
    <property type="match status" value="1"/>
</dbReference>
<protein>
    <recommendedName>
        <fullName evidence="10">Cytochrome-b5 reductase</fullName>
    </recommendedName>
</protein>
<dbReference type="InterPro" id="IPR036400">
    <property type="entry name" value="Cyt_B5-like_heme/steroid_sf"/>
</dbReference>
<dbReference type="PROSITE" id="PS50255">
    <property type="entry name" value="CYTOCHROME_B5_2"/>
    <property type="match status" value="1"/>
</dbReference>
<dbReference type="InterPro" id="IPR001199">
    <property type="entry name" value="Cyt_B5-like_heme/steroid-bd"/>
</dbReference>
<keyword evidence="9" id="KW-1185">Reference proteome</keyword>
<dbReference type="SUPFAM" id="SSF52343">
    <property type="entry name" value="Ferredoxin reductase-like, C-terminal NADP-linked domain"/>
    <property type="match status" value="1"/>
</dbReference>
<evidence type="ECO:0000313" key="8">
    <source>
        <dbReference type="EMBL" id="KAK6626434.1"/>
    </source>
</evidence>
<reference evidence="8 9" key="1">
    <citation type="submission" date="2023-09" db="EMBL/GenBank/DDBJ databases">
        <title>Genomes of two closely related lineages of the louse Polyplax serrata with different host specificities.</title>
        <authorList>
            <person name="Martinu J."/>
            <person name="Tarabai H."/>
            <person name="Stefka J."/>
            <person name="Hypsa V."/>
        </authorList>
    </citation>
    <scope>NUCLEOTIDE SEQUENCE [LARGE SCALE GENOMIC DNA]</scope>
    <source>
        <strain evidence="8">98ZLc_SE</strain>
    </source>
</reference>
<dbReference type="Gene3D" id="2.40.30.10">
    <property type="entry name" value="Translation factors"/>
    <property type="match status" value="1"/>
</dbReference>
<dbReference type="Proteomes" id="UP001359485">
    <property type="component" value="Unassembled WGS sequence"/>
</dbReference>
<evidence type="ECO:0000259" key="7">
    <source>
        <dbReference type="PROSITE" id="PS51384"/>
    </source>
</evidence>
<dbReference type="SUPFAM" id="SSF63380">
    <property type="entry name" value="Riboflavin synthase domain-like"/>
    <property type="match status" value="1"/>
</dbReference>
<keyword evidence="5" id="KW-0408">Iron</keyword>
<dbReference type="InterPro" id="IPR008978">
    <property type="entry name" value="HSP20-like_chaperone"/>
</dbReference>
<dbReference type="SUPFAM" id="SSF49764">
    <property type="entry name" value="HSP20-like chaperones"/>
    <property type="match status" value="1"/>
</dbReference>
<evidence type="ECO:0000256" key="1">
    <source>
        <dbReference type="ARBA" id="ARBA00006105"/>
    </source>
</evidence>
<evidence type="ECO:0000256" key="2">
    <source>
        <dbReference type="ARBA" id="ARBA00022617"/>
    </source>
</evidence>
<dbReference type="PANTHER" id="PTHR46237:SF1">
    <property type="entry name" value="CYTOCHROME B5 REDUCTASE 4"/>
    <property type="match status" value="1"/>
</dbReference>
<dbReference type="PROSITE" id="PS00191">
    <property type="entry name" value="CYTOCHROME_B5_1"/>
    <property type="match status" value="1"/>
</dbReference>
<feature type="domain" description="Cytochrome b5 heme-binding" evidence="6">
    <location>
        <begin position="76"/>
        <end position="152"/>
    </location>
</feature>